<dbReference type="InterPro" id="IPR050807">
    <property type="entry name" value="TransReg_Diox_bact_type"/>
</dbReference>
<dbReference type="InterPro" id="IPR013096">
    <property type="entry name" value="Cupin_2"/>
</dbReference>
<dbReference type="PANTHER" id="PTHR46797:SF2">
    <property type="entry name" value="TRANSCRIPTIONAL REGULATOR"/>
    <property type="match status" value="1"/>
</dbReference>
<name>A0ABX0V0C4_9HYPH</name>
<dbReference type="Pfam" id="PF01381">
    <property type="entry name" value="HTH_3"/>
    <property type="match status" value="1"/>
</dbReference>
<dbReference type="SUPFAM" id="SSF47413">
    <property type="entry name" value="lambda repressor-like DNA-binding domains"/>
    <property type="match status" value="1"/>
</dbReference>
<accession>A0ABX0V0C4</accession>
<dbReference type="CDD" id="cd00093">
    <property type="entry name" value="HTH_XRE"/>
    <property type="match status" value="1"/>
</dbReference>
<dbReference type="CDD" id="cd02209">
    <property type="entry name" value="cupin_XRE_C"/>
    <property type="match status" value="1"/>
</dbReference>
<evidence type="ECO:0000313" key="4">
    <source>
        <dbReference type="EMBL" id="NIJ57534.1"/>
    </source>
</evidence>
<evidence type="ECO:0000259" key="3">
    <source>
        <dbReference type="PROSITE" id="PS50943"/>
    </source>
</evidence>
<feature type="region of interest" description="Disordered" evidence="2">
    <location>
        <begin position="1"/>
        <end position="34"/>
    </location>
</feature>
<evidence type="ECO:0000256" key="1">
    <source>
        <dbReference type="ARBA" id="ARBA00023125"/>
    </source>
</evidence>
<keyword evidence="5" id="KW-1185">Reference proteome</keyword>
<proteinExistence type="predicted"/>
<dbReference type="SMART" id="SM00530">
    <property type="entry name" value="HTH_XRE"/>
    <property type="match status" value="1"/>
</dbReference>
<evidence type="ECO:0000256" key="2">
    <source>
        <dbReference type="SAM" id="MobiDB-lite"/>
    </source>
</evidence>
<dbReference type="Proteomes" id="UP001429580">
    <property type="component" value="Unassembled WGS sequence"/>
</dbReference>
<keyword evidence="1" id="KW-0238">DNA-binding</keyword>
<dbReference type="InterPro" id="IPR014710">
    <property type="entry name" value="RmlC-like_jellyroll"/>
</dbReference>
<evidence type="ECO:0000313" key="5">
    <source>
        <dbReference type="Proteomes" id="UP001429580"/>
    </source>
</evidence>
<dbReference type="InterPro" id="IPR010982">
    <property type="entry name" value="Lambda_DNA-bd_dom_sf"/>
</dbReference>
<feature type="compositionally biased region" description="Basic and acidic residues" evidence="2">
    <location>
        <begin position="10"/>
        <end position="20"/>
    </location>
</feature>
<dbReference type="Gene3D" id="2.60.120.10">
    <property type="entry name" value="Jelly Rolls"/>
    <property type="match status" value="1"/>
</dbReference>
<dbReference type="SUPFAM" id="SSF51182">
    <property type="entry name" value="RmlC-like cupins"/>
    <property type="match status" value="1"/>
</dbReference>
<dbReference type="InterPro" id="IPR011051">
    <property type="entry name" value="RmlC_Cupin_sf"/>
</dbReference>
<dbReference type="Pfam" id="PF07883">
    <property type="entry name" value="Cupin_2"/>
    <property type="match status" value="1"/>
</dbReference>
<dbReference type="Gene3D" id="1.10.260.40">
    <property type="entry name" value="lambda repressor-like DNA-binding domains"/>
    <property type="match status" value="1"/>
</dbReference>
<dbReference type="InterPro" id="IPR001387">
    <property type="entry name" value="Cro/C1-type_HTH"/>
</dbReference>
<comment type="caution">
    <text evidence="4">The sequence shown here is derived from an EMBL/GenBank/DDBJ whole genome shotgun (WGS) entry which is preliminary data.</text>
</comment>
<dbReference type="EMBL" id="JAASQI010000002">
    <property type="protein sequence ID" value="NIJ57534.1"/>
    <property type="molecule type" value="Genomic_DNA"/>
</dbReference>
<sequence>MTQTTARRQGAKDATKDKLPAIEPHAGFGQDPHAVREPQVNNLEMAIGHEVRAYRKKLGLTVTDLAAATGMSVGMLSKIENGNISPSLTTLQVLSKALGVPLTAFFRRFEEPRNATFVKAGEGLNIERRGTRAGHQYSLLGHIDNNSSGVTVEPYLITLTTESDVFPTFQHEGMEFLYMLEGEVIYRHADKLYPMNPGDSLFFDADAPHGPEVLVRLPARYLSIISYPHRRTTGD</sequence>
<protein>
    <submittedName>
        <fullName evidence="4">Transcriptional regulator with XRE-family HTH domain</fullName>
    </submittedName>
</protein>
<reference evidence="4 5" key="1">
    <citation type="submission" date="2020-03" db="EMBL/GenBank/DDBJ databases">
        <title>Genomic Encyclopedia of Type Strains, Phase IV (KMG-IV): sequencing the most valuable type-strain genomes for metagenomic binning, comparative biology and taxonomic classification.</title>
        <authorList>
            <person name="Goeker M."/>
        </authorList>
    </citation>
    <scope>NUCLEOTIDE SEQUENCE [LARGE SCALE GENOMIC DNA]</scope>
    <source>
        <strain evidence="4 5">DSM 103870</strain>
    </source>
</reference>
<dbReference type="PANTHER" id="PTHR46797">
    <property type="entry name" value="HTH-TYPE TRANSCRIPTIONAL REGULATOR"/>
    <property type="match status" value="1"/>
</dbReference>
<dbReference type="PROSITE" id="PS50943">
    <property type="entry name" value="HTH_CROC1"/>
    <property type="match status" value="1"/>
</dbReference>
<gene>
    <name evidence="4" type="ORF">FHS82_001360</name>
</gene>
<feature type="domain" description="HTH cro/C1-type" evidence="3">
    <location>
        <begin position="51"/>
        <end position="105"/>
    </location>
</feature>
<organism evidence="4 5">
    <name type="scientific">Pseudochelatococcus lubricantis</name>
    <dbReference type="NCBI Taxonomy" id="1538102"/>
    <lineage>
        <taxon>Bacteria</taxon>
        <taxon>Pseudomonadati</taxon>
        <taxon>Pseudomonadota</taxon>
        <taxon>Alphaproteobacteria</taxon>
        <taxon>Hyphomicrobiales</taxon>
        <taxon>Chelatococcaceae</taxon>
        <taxon>Pseudochelatococcus</taxon>
    </lineage>
</organism>